<comment type="caution">
    <text evidence="1">The sequence shown here is derived from an EMBL/GenBank/DDBJ whole genome shotgun (WGS) entry which is preliminary data.</text>
</comment>
<dbReference type="Proteomes" id="UP000439903">
    <property type="component" value="Unassembled WGS sequence"/>
</dbReference>
<gene>
    <name evidence="1" type="ORF">F8M41_017768</name>
</gene>
<reference evidence="1 2" key="1">
    <citation type="journal article" date="2019" name="Environ. Microbiol.">
        <title>At the nexus of three kingdoms: the genome of the mycorrhizal fungus Gigaspora margarita provides insights into plant, endobacterial and fungal interactions.</title>
        <authorList>
            <person name="Venice F."/>
            <person name="Ghignone S."/>
            <person name="Salvioli di Fossalunga A."/>
            <person name="Amselem J."/>
            <person name="Novero M."/>
            <person name="Xianan X."/>
            <person name="Sedzielewska Toro K."/>
            <person name="Morin E."/>
            <person name="Lipzen A."/>
            <person name="Grigoriev I.V."/>
            <person name="Henrissat B."/>
            <person name="Martin F.M."/>
            <person name="Bonfante P."/>
        </authorList>
    </citation>
    <scope>NUCLEOTIDE SEQUENCE [LARGE SCALE GENOMIC DNA]</scope>
    <source>
        <strain evidence="1 2">BEG34</strain>
    </source>
</reference>
<dbReference type="SUPFAM" id="SSF52096">
    <property type="entry name" value="ClpP/crotonase"/>
    <property type="match status" value="1"/>
</dbReference>
<sequence length="501" mass="56886">MDLISELDLLLKKNYSYEYQFMYAVEDLIAEMRDGHTAFSDTNYSTYLFYQEFSMYSVIKPDGTQQIKVFDDSIDPSTIDCQVIYIDGKPAIDVITEFARNHVRDSRDLSVRFNYALASLAFGDRDFKIFGQKFTLRTQLPTGPSTSYTLNCSDRISNITKAWRVPTFVSINTFFAPISSKYKSSYINETSVGNASLIFDAIISRFYVLQDFGIVLISTEDTRRFTPDQTIRFLDDIIVGFTLLANRGIKKIVFDFSNNGGGFVAIADFIVKLLFPSIEIFPEDIKVTDATTAFIKEGSNANKFYDIFNYRTFISTKTNASFNNVDEFIGNNTYIRGGTQVKYTTKAFRNETIEFLNYPVPPKFPWTEENLVILTNGICGSSCALIVQRLAEVNVPTVSVGGFPNTRFSFASFTGGTVVHSSDVNSLLDANPNLNDLVSRMTLPESKLLSFTVAEVYSVNNPDEVMDFSYRQADYQLYYDERSARDPSILWIQAEKYIKKR</sequence>
<dbReference type="PANTHER" id="PTHR37049:SF4">
    <property type="entry name" value="RHODANESE DOMAIN-CONTAINING PROTEIN"/>
    <property type="match status" value="1"/>
</dbReference>
<accession>A0A8H4AMQ9</accession>
<name>A0A8H4AMQ9_GIGMA</name>
<dbReference type="Gene3D" id="3.90.226.10">
    <property type="entry name" value="2-enoyl-CoA Hydratase, Chain A, domain 1"/>
    <property type="match status" value="1"/>
</dbReference>
<dbReference type="OrthoDB" id="27214at2759"/>
<dbReference type="InterPro" id="IPR052766">
    <property type="entry name" value="S41A_metabolite_peptidase"/>
</dbReference>
<proteinExistence type="predicted"/>
<keyword evidence="2" id="KW-1185">Reference proteome</keyword>
<dbReference type="AlphaFoldDB" id="A0A8H4AMQ9"/>
<organism evidence="1 2">
    <name type="scientific">Gigaspora margarita</name>
    <dbReference type="NCBI Taxonomy" id="4874"/>
    <lineage>
        <taxon>Eukaryota</taxon>
        <taxon>Fungi</taxon>
        <taxon>Fungi incertae sedis</taxon>
        <taxon>Mucoromycota</taxon>
        <taxon>Glomeromycotina</taxon>
        <taxon>Glomeromycetes</taxon>
        <taxon>Diversisporales</taxon>
        <taxon>Gigasporaceae</taxon>
        <taxon>Gigaspora</taxon>
    </lineage>
</organism>
<dbReference type="EMBL" id="WTPW01000415">
    <property type="protein sequence ID" value="KAF0513454.1"/>
    <property type="molecule type" value="Genomic_DNA"/>
</dbReference>
<protein>
    <submittedName>
        <fullName evidence="1">Peptidase s41 family protein</fullName>
    </submittedName>
</protein>
<dbReference type="PANTHER" id="PTHR37049">
    <property type="entry name" value="PEPTIDASE S41 FAMILY PROTEIN"/>
    <property type="match status" value="1"/>
</dbReference>
<dbReference type="InterPro" id="IPR029045">
    <property type="entry name" value="ClpP/crotonase-like_dom_sf"/>
</dbReference>
<evidence type="ECO:0000313" key="2">
    <source>
        <dbReference type="Proteomes" id="UP000439903"/>
    </source>
</evidence>
<evidence type="ECO:0000313" key="1">
    <source>
        <dbReference type="EMBL" id="KAF0513454.1"/>
    </source>
</evidence>